<dbReference type="Proteomes" id="UP001164286">
    <property type="component" value="Unassembled WGS sequence"/>
</dbReference>
<dbReference type="InterPro" id="IPR000192">
    <property type="entry name" value="Aminotrans_V_dom"/>
</dbReference>
<dbReference type="Pfam" id="PF00266">
    <property type="entry name" value="Aminotran_5"/>
    <property type="match status" value="1"/>
</dbReference>
<dbReference type="GO" id="GO:0008453">
    <property type="term" value="F:alanine-glyoxylate transaminase activity"/>
    <property type="evidence" value="ECO:0007669"/>
    <property type="project" value="UniProtKB-EC"/>
</dbReference>
<evidence type="ECO:0000256" key="10">
    <source>
        <dbReference type="RuleBase" id="RU004504"/>
    </source>
</evidence>
<dbReference type="InterPro" id="IPR020578">
    <property type="entry name" value="Aminotrans_V_PyrdxlP_BS"/>
</dbReference>
<dbReference type="InterPro" id="IPR015424">
    <property type="entry name" value="PyrdxlP-dep_Trfase"/>
</dbReference>
<dbReference type="PANTHER" id="PTHR21152:SF24">
    <property type="entry name" value="ALANINE--GLYOXYLATE AMINOTRANSFERASE 1"/>
    <property type="match status" value="1"/>
</dbReference>
<dbReference type="PIRSF" id="PIRSF000524">
    <property type="entry name" value="SPT"/>
    <property type="match status" value="1"/>
</dbReference>
<comment type="similarity">
    <text evidence="2 9">Belongs to the class-V pyridoxal-phosphate-dependent aminotransferase family.</text>
</comment>
<feature type="binding site" evidence="7">
    <location>
        <position position="355"/>
    </location>
    <ligand>
        <name>substrate</name>
    </ligand>
</feature>
<feature type="domain" description="Aminotransferase class V" evidence="11">
    <location>
        <begin position="52"/>
        <end position="351"/>
    </location>
</feature>
<dbReference type="FunFam" id="3.90.1150.10:FF:000049">
    <property type="entry name" value="Alanine-glyoxylate aminotransferase 1"/>
    <property type="match status" value="1"/>
</dbReference>
<accession>A0AA38HCQ0</accession>
<evidence type="ECO:0000256" key="7">
    <source>
        <dbReference type="PIRSR" id="PIRSR000524-1"/>
    </source>
</evidence>
<keyword evidence="6 8" id="KW-0663">Pyridoxal phosphate</keyword>
<protein>
    <recommendedName>
        <fullName evidence="3">alanine--glyoxylate transaminase</fullName>
        <ecNumber evidence="3">2.6.1.44</ecNumber>
    </recommendedName>
</protein>
<keyword evidence="13" id="KW-1185">Reference proteome</keyword>
<dbReference type="EMBL" id="JAKWFO010000001">
    <property type="protein sequence ID" value="KAI9639218.1"/>
    <property type="molecule type" value="Genomic_DNA"/>
</dbReference>
<evidence type="ECO:0000259" key="11">
    <source>
        <dbReference type="Pfam" id="PF00266"/>
    </source>
</evidence>
<dbReference type="Gene3D" id="3.90.1150.10">
    <property type="entry name" value="Aspartate Aminotransferase, domain 1"/>
    <property type="match status" value="1"/>
</dbReference>
<evidence type="ECO:0000313" key="13">
    <source>
        <dbReference type="Proteomes" id="UP001164286"/>
    </source>
</evidence>
<dbReference type="FunFam" id="3.40.640.10:FF:000027">
    <property type="entry name" value="Serine--pyruvate aminotransferase, mitochondrial"/>
    <property type="match status" value="1"/>
</dbReference>
<dbReference type="AlphaFoldDB" id="A0AA38HCQ0"/>
<evidence type="ECO:0000256" key="8">
    <source>
        <dbReference type="PIRSR" id="PIRSR000524-50"/>
    </source>
</evidence>
<evidence type="ECO:0000256" key="6">
    <source>
        <dbReference type="ARBA" id="ARBA00022898"/>
    </source>
</evidence>
<dbReference type="GO" id="GO:0005777">
    <property type="term" value="C:peroxisome"/>
    <property type="evidence" value="ECO:0007669"/>
    <property type="project" value="TreeGrafter"/>
</dbReference>
<dbReference type="PROSITE" id="PS00595">
    <property type="entry name" value="AA_TRANSFER_CLASS_5"/>
    <property type="match status" value="1"/>
</dbReference>
<sequence>MSNQDFKQAPHKLLVIPGPIEFADPVLLANATPGTSHVSPAFIPVFGDCLRMLKKVLYAEKEGNQSVLISGSGTMGWDAAAANLLEQGDEAVVLNTGYFGDSFAECLGVYGAKVTQVKCPVGGVPTDEQIIESLKSQPKMITITHVDTSTGVLSPAAHISSLVKKHSPSTLIVLDAVCAVASEEIRFDDWGLDMVISATQKGLGTPPGLSVCVISRRAVETLAARKTPVPSYYISWNKWLPVMKAYEEGRPMYFATPPVQLVYALHASLKSITTQSPSLEERFAQHKAVSKQVKDKLTDLGFGFVPTSRDHAANGMTAAKYPKGIAAADILPKLAEKDIVVAAGLHKAIASEYFRIGHMGVTVTDKERGDVDKVLKGIEEVLKAKKQD</sequence>
<evidence type="ECO:0000256" key="4">
    <source>
        <dbReference type="ARBA" id="ARBA00022576"/>
    </source>
</evidence>
<dbReference type="SUPFAM" id="SSF53383">
    <property type="entry name" value="PLP-dependent transferases"/>
    <property type="match status" value="1"/>
</dbReference>
<proteinExistence type="inferred from homology"/>
<evidence type="ECO:0000256" key="9">
    <source>
        <dbReference type="RuleBase" id="RU004075"/>
    </source>
</evidence>
<feature type="modified residue" description="N6-(pyridoxal phosphate)lysine" evidence="8">
    <location>
        <position position="201"/>
    </location>
</feature>
<evidence type="ECO:0000313" key="12">
    <source>
        <dbReference type="EMBL" id="KAI9639218.1"/>
    </source>
</evidence>
<dbReference type="RefSeq" id="XP_052948995.1">
    <property type="nucleotide sequence ID" value="XM_053086007.1"/>
</dbReference>
<dbReference type="GeneID" id="77725208"/>
<reference evidence="12" key="1">
    <citation type="journal article" date="2022" name="G3 (Bethesda)">
        <title>High quality genome of the basidiomycete yeast Dioszegia hungarica PDD-24b-2 isolated from cloud water.</title>
        <authorList>
            <person name="Jarrige D."/>
            <person name="Haridas S."/>
            <person name="Bleykasten-Grosshans C."/>
            <person name="Joly M."/>
            <person name="Nadalig T."/>
            <person name="Sancelme M."/>
            <person name="Vuilleumier S."/>
            <person name="Grigoriev I.V."/>
            <person name="Amato P."/>
            <person name="Bringel F."/>
        </authorList>
    </citation>
    <scope>NUCLEOTIDE SEQUENCE</scope>
    <source>
        <strain evidence="12">PDD-24b-2</strain>
    </source>
</reference>
<organism evidence="12 13">
    <name type="scientific">Dioszegia hungarica</name>
    <dbReference type="NCBI Taxonomy" id="4972"/>
    <lineage>
        <taxon>Eukaryota</taxon>
        <taxon>Fungi</taxon>
        <taxon>Dikarya</taxon>
        <taxon>Basidiomycota</taxon>
        <taxon>Agaricomycotina</taxon>
        <taxon>Tremellomycetes</taxon>
        <taxon>Tremellales</taxon>
        <taxon>Bulleribasidiaceae</taxon>
        <taxon>Dioszegia</taxon>
    </lineage>
</organism>
<keyword evidence="5" id="KW-0808">Transferase</keyword>
<gene>
    <name evidence="12" type="ORF">MKK02DRAFT_18772</name>
</gene>
<dbReference type="GO" id="GO:0004760">
    <property type="term" value="F:L-serine-pyruvate transaminase activity"/>
    <property type="evidence" value="ECO:0007669"/>
    <property type="project" value="TreeGrafter"/>
</dbReference>
<dbReference type="Gene3D" id="3.40.640.10">
    <property type="entry name" value="Type I PLP-dependent aspartate aminotransferase-like (Major domain)"/>
    <property type="match status" value="1"/>
</dbReference>
<dbReference type="InterPro" id="IPR024169">
    <property type="entry name" value="SP_NH2Trfase/AEP_transaminase"/>
</dbReference>
<evidence type="ECO:0000256" key="5">
    <source>
        <dbReference type="ARBA" id="ARBA00022679"/>
    </source>
</evidence>
<keyword evidence="4" id="KW-0032">Aminotransferase</keyword>
<comment type="cofactor">
    <cofactor evidence="1 8 10">
        <name>pyridoxal 5'-phosphate</name>
        <dbReference type="ChEBI" id="CHEBI:597326"/>
    </cofactor>
</comment>
<dbReference type="PANTHER" id="PTHR21152">
    <property type="entry name" value="AMINOTRANSFERASE CLASS V"/>
    <property type="match status" value="1"/>
</dbReference>
<dbReference type="EC" id="2.6.1.44" evidence="3"/>
<evidence type="ECO:0000256" key="3">
    <source>
        <dbReference type="ARBA" id="ARBA00013049"/>
    </source>
</evidence>
<evidence type="ECO:0000256" key="2">
    <source>
        <dbReference type="ARBA" id="ARBA00009236"/>
    </source>
</evidence>
<dbReference type="InterPro" id="IPR015421">
    <property type="entry name" value="PyrdxlP-dep_Trfase_major"/>
</dbReference>
<dbReference type="InterPro" id="IPR015422">
    <property type="entry name" value="PyrdxlP-dep_Trfase_small"/>
</dbReference>
<evidence type="ECO:0000256" key="1">
    <source>
        <dbReference type="ARBA" id="ARBA00001933"/>
    </source>
</evidence>
<name>A0AA38HCQ0_9TREE</name>
<comment type="caution">
    <text evidence="12">The sequence shown here is derived from an EMBL/GenBank/DDBJ whole genome shotgun (WGS) entry which is preliminary data.</text>
</comment>
<dbReference type="GO" id="GO:0019265">
    <property type="term" value="P:glycine biosynthetic process, by transamination of glyoxylate"/>
    <property type="evidence" value="ECO:0007669"/>
    <property type="project" value="TreeGrafter"/>
</dbReference>